<comment type="caution">
    <text evidence="1">The sequence shown here is derived from an EMBL/GenBank/DDBJ whole genome shotgun (WGS) entry which is preliminary data.</text>
</comment>
<accession>A0A509LWF5</accession>
<name>A0A509LWF5_STAEP</name>
<dbReference type="AlphaFoldDB" id="A0A509LWF5"/>
<proteinExistence type="predicted"/>
<sequence length="243" mass="29187">MFKVNYSVLSYYPDIYLRSNLAIGVAFEVVGESYHKNEVKFITQRKKIVSFDDELEDLEFINMFLDGLKFEFEHTNQSLQNYIKRFVNNFYFEDIEYRTFSSINEVNDFINKTYKYILHLGLNKKERLNVNEKRKYVMTYLEGRYKDITSKHVVSGKNSLDKFTPDFVAKDIENKEFLFKFLNKNNTTIHNARSYILYSIMNEKNLILILEDDMVEEEKLLKEFINKFEAKVQLKNEHDLIKN</sequence>
<dbReference type="OrthoDB" id="2412478at2"/>
<evidence type="ECO:0000313" key="1">
    <source>
        <dbReference type="EMBL" id="MBF2231301.1"/>
    </source>
</evidence>
<dbReference type="EMBL" id="JACGQI010000036">
    <property type="protein sequence ID" value="MBF2231301.1"/>
    <property type="molecule type" value="Genomic_DNA"/>
</dbReference>
<dbReference type="Proteomes" id="UP000648077">
    <property type="component" value="Unassembled WGS sequence"/>
</dbReference>
<organism evidence="1 2">
    <name type="scientific">Staphylococcus epidermidis</name>
    <dbReference type="NCBI Taxonomy" id="1282"/>
    <lineage>
        <taxon>Bacteria</taxon>
        <taxon>Bacillati</taxon>
        <taxon>Bacillota</taxon>
        <taxon>Bacilli</taxon>
        <taxon>Bacillales</taxon>
        <taxon>Staphylococcaceae</taxon>
        <taxon>Staphylococcus</taxon>
    </lineage>
</organism>
<protein>
    <recommendedName>
        <fullName evidence="3">DUF3037 domain-containing protein</fullName>
    </recommendedName>
</protein>
<gene>
    <name evidence="1" type="ORF">H3963_12940</name>
</gene>
<evidence type="ECO:0008006" key="3">
    <source>
        <dbReference type="Google" id="ProtNLM"/>
    </source>
</evidence>
<evidence type="ECO:0000313" key="2">
    <source>
        <dbReference type="Proteomes" id="UP000648077"/>
    </source>
</evidence>
<reference evidence="1" key="1">
    <citation type="submission" date="2020-08" db="EMBL/GenBank/DDBJ databases">
        <title>Changes in the skin microbiome associated with squamous cell carcinoma in transplant recipients.</title>
        <authorList>
            <person name="Zaugg J."/>
            <person name="Krueger A."/>
            <person name="Lachner N."/>
        </authorList>
    </citation>
    <scope>NUCLEOTIDE SEQUENCE</scope>
    <source>
        <strain evidence="1">R5988</strain>
    </source>
</reference>
<dbReference type="RefSeq" id="WP_002484791.1">
    <property type="nucleotide sequence ID" value="NZ_CAJUWO010000049.1"/>
</dbReference>